<sequence>MRPENKPDRQMSFIEEARRAQIIASAIEVLASVGFAKASLAAIAKHAGISKGVISYHFAGKDELMEEIVTQIYTKIAERVIARLEGQDTAVGMLRTYILSVAEHMRDHRTQLLALGEIFHNLRDAEGKPRYGAHTNEELYQGIEHIYRFGQSTGEFRAFDLRVMAITHSSAVDAMFAYWAVTPDHDLDAHARELADFFERAAAK</sequence>
<dbReference type="InterPro" id="IPR023772">
    <property type="entry name" value="DNA-bd_HTH_TetR-type_CS"/>
</dbReference>
<dbReference type="PANTHER" id="PTHR43479:SF11">
    <property type="entry name" value="ACREF_ENVCD OPERON REPRESSOR-RELATED"/>
    <property type="match status" value="1"/>
</dbReference>
<dbReference type="PANTHER" id="PTHR43479">
    <property type="entry name" value="ACREF/ENVCD OPERON REPRESSOR-RELATED"/>
    <property type="match status" value="1"/>
</dbReference>
<dbReference type="SUPFAM" id="SSF48498">
    <property type="entry name" value="Tetracyclin repressor-like, C-terminal domain"/>
    <property type="match status" value="1"/>
</dbReference>
<dbReference type="InterPro" id="IPR009057">
    <property type="entry name" value="Homeodomain-like_sf"/>
</dbReference>
<dbReference type="InterPro" id="IPR050624">
    <property type="entry name" value="HTH-type_Tx_Regulator"/>
</dbReference>
<reference evidence="5" key="1">
    <citation type="journal article" date="2019" name="Int. J. Syst. Evol. Microbiol.">
        <title>The Global Catalogue of Microorganisms (GCM) 10K type strain sequencing project: providing services to taxonomists for standard genome sequencing and annotation.</title>
        <authorList>
            <consortium name="The Broad Institute Genomics Platform"/>
            <consortium name="The Broad Institute Genome Sequencing Center for Infectious Disease"/>
            <person name="Wu L."/>
            <person name="Ma J."/>
        </authorList>
    </citation>
    <scope>NUCLEOTIDE SEQUENCE [LARGE SCALE GENOMIC DNA]</scope>
    <source>
        <strain evidence="5">TBRC 7912</strain>
    </source>
</reference>
<dbReference type="Pfam" id="PF00440">
    <property type="entry name" value="TetR_N"/>
    <property type="match status" value="1"/>
</dbReference>
<dbReference type="InterPro" id="IPR001647">
    <property type="entry name" value="HTH_TetR"/>
</dbReference>
<comment type="caution">
    <text evidence="4">The sequence shown here is derived from an EMBL/GenBank/DDBJ whole genome shotgun (WGS) entry which is preliminary data.</text>
</comment>
<dbReference type="PROSITE" id="PS01081">
    <property type="entry name" value="HTH_TETR_1"/>
    <property type="match status" value="1"/>
</dbReference>
<dbReference type="EMBL" id="JBHSBC010000011">
    <property type="protein sequence ID" value="MFC3980762.1"/>
    <property type="molecule type" value="Genomic_DNA"/>
</dbReference>
<evidence type="ECO:0000313" key="5">
    <source>
        <dbReference type="Proteomes" id="UP001595698"/>
    </source>
</evidence>
<protein>
    <submittedName>
        <fullName evidence="4">TetR/AcrR family transcriptional regulator</fullName>
    </submittedName>
</protein>
<dbReference type="Gene3D" id="1.10.10.60">
    <property type="entry name" value="Homeodomain-like"/>
    <property type="match status" value="1"/>
</dbReference>
<dbReference type="Gene3D" id="1.10.357.10">
    <property type="entry name" value="Tetracycline Repressor, domain 2"/>
    <property type="match status" value="1"/>
</dbReference>
<dbReference type="SUPFAM" id="SSF46689">
    <property type="entry name" value="Homeodomain-like"/>
    <property type="match status" value="1"/>
</dbReference>
<feature type="domain" description="HTH tetR-type" evidence="3">
    <location>
        <begin position="16"/>
        <end position="76"/>
    </location>
</feature>
<feature type="DNA-binding region" description="H-T-H motif" evidence="2">
    <location>
        <begin position="39"/>
        <end position="58"/>
    </location>
</feature>
<dbReference type="Proteomes" id="UP001595698">
    <property type="component" value="Unassembled WGS sequence"/>
</dbReference>
<organism evidence="4 5">
    <name type="scientific">Streptosporangium jomthongense</name>
    <dbReference type="NCBI Taxonomy" id="1193683"/>
    <lineage>
        <taxon>Bacteria</taxon>
        <taxon>Bacillati</taxon>
        <taxon>Actinomycetota</taxon>
        <taxon>Actinomycetes</taxon>
        <taxon>Streptosporangiales</taxon>
        <taxon>Streptosporangiaceae</taxon>
        <taxon>Streptosporangium</taxon>
    </lineage>
</organism>
<proteinExistence type="predicted"/>
<dbReference type="InterPro" id="IPR036271">
    <property type="entry name" value="Tet_transcr_reg_TetR-rel_C_sf"/>
</dbReference>
<evidence type="ECO:0000313" key="4">
    <source>
        <dbReference type="EMBL" id="MFC3980762.1"/>
    </source>
</evidence>
<dbReference type="PRINTS" id="PR00455">
    <property type="entry name" value="HTHTETR"/>
</dbReference>
<keyword evidence="1 2" id="KW-0238">DNA-binding</keyword>
<gene>
    <name evidence="4" type="ORF">ACFOYY_11555</name>
</gene>
<evidence type="ECO:0000256" key="1">
    <source>
        <dbReference type="ARBA" id="ARBA00023125"/>
    </source>
</evidence>
<accession>A0ABV8EWJ0</accession>
<name>A0ABV8EWJ0_9ACTN</name>
<keyword evidence="5" id="KW-1185">Reference proteome</keyword>
<evidence type="ECO:0000256" key="2">
    <source>
        <dbReference type="PROSITE-ProRule" id="PRU00335"/>
    </source>
</evidence>
<dbReference type="RefSeq" id="WP_386189749.1">
    <property type="nucleotide sequence ID" value="NZ_JBHSBC010000011.1"/>
</dbReference>
<dbReference type="PROSITE" id="PS50977">
    <property type="entry name" value="HTH_TETR_2"/>
    <property type="match status" value="1"/>
</dbReference>
<evidence type="ECO:0000259" key="3">
    <source>
        <dbReference type="PROSITE" id="PS50977"/>
    </source>
</evidence>